<evidence type="ECO:0000313" key="3">
    <source>
        <dbReference type="Proteomes" id="UP000198460"/>
    </source>
</evidence>
<protein>
    <submittedName>
        <fullName evidence="2">Uncharacterized protein</fullName>
    </submittedName>
</protein>
<name>A0A238H0H5_9BURK</name>
<accession>A0A238H0H5</accession>
<proteinExistence type="predicted"/>
<organism evidence="2 3">
    <name type="scientific">Burkholderia singularis</name>
    <dbReference type="NCBI Taxonomy" id="1503053"/>
    <lineage>
        <taxon>Bacteria</taxon>
        <taxon>Pseudomonadati</taxon>
        <taxon>Pseudomonadota</taxon>
        <taxon>Betaproteobacteria</taxon>
        <taxon>Burkholderiales</taxon>
        <taxon>Burkholderiaceae</taxon>
        <taxon>Burkholderia</taxon>
        <taxon>pseudomallei group</taxon>
    </lineage>
</organism>
<dbReference type="AlphaFoldDB" id="A0A238H0H5"/>
<evidence type="ECO:0000313" key="2">
    <source>
        <dbReference type="EMBL" id="SMF98751.1"/>
    </source>
</evidence>
<dbReference type="Proteomes" id="UP000198460">
    <property type="component" value="Unassembled WGS sequence"/>
</dbReference>
<evidence type="ECO:0000256" key="1">
    <source>
        <dbReference type="SAM" id="MobiDB-lite"/>
    </source>
</evidence>
<feature type="region of interest" description="Disordered" evidence="1">
    <location>
        <begin position="1"/>
        <end position="26"/>
    </location>
</feature>
<sequence>MRDGGYFSRDAVKSGMGAPAGAPDKTVGEPIMVARLPASPARHLARA</sequence>
<gene>
    <name evidence="2" type="ORF">BSIN_2037</name>
</gene>
<dbReference type="EMBL" id="FXAN01000034">
    <property type="protein sequence ID" value="SMF98751.1"/>
    <property type="molecule type" value="Genomic_DNA"/>
</dbReference>
<reference evidence="2 3" key="1">
    <citation type="submission" date="2017-04" db="EMBL/GenBank/DDBJ databases">
        <authorList>
            <person name="Afonso C.L."/>
            <person name="Miller P.J."/>
            <person name="Scott M.A."/>
            <person name="Spackman E."/>
            <person name="Goraichik I."/>
            <person name="Dimitrov K.M."/>
            <person name="Suarez D.L."/>
            <person name="Swayne D.E."/>
        </authorList>
    </citation>
    <scope>NUCLEOTIDE SEQUENCE [LARGE SCALE GENOMIC DNA]</scope>
    <source>
        <strain evidence="2">LMG 28154</strain>
    </source>
</reference>